<feature type="compositionally biased region" description="Low complexity" evidence="1">
    <location>
        <begin position="90"/>
        <end position="102"/>
    </location>
</feature>
<feature type="compositionally biased region" description="Basic and acidic residues" evidence="1">
    <location>
        <begin position="206"/>
        <end position="217"/>
    </location>
</feature>
<proteinExistence type="predicted"/>
<sequence>MLPTKRIISTEAPEFIGISSVGAPPVPGAVSPEGISTGASEPGASDAGASTPASAAGVSAAGTSEEAPSEAASSTTGASTIGVSMTEPVSSAPGSSMAGSSSRTDDPSTEALIASGVSVASPMSAVRRVEDDPVPTSVRASEASVASLPEQALAPMVSPATAMTASPAAVNLLLRLIFMAFPCLIGGSSCSCSPDKRPVPRLPRTFSREFQNRSGEP</sequence>
<feature type="region of interest" description="Disordered" evidence="1">
    <location>
        <begin position="193"/>
        <end position="217"/>
    </location>
</feature>
<feature type="compositionally biased region" description="Low complexity" evidence="1">
    <location>
        <begin position="42"/>
        <end position="80"/>
    </location>
</feature>
<accession>A0A6J6FGG3</accession>
<reference evidence="2" key="1">
    <citation type="submission" date="2020-05" db="EMBL/GenBank/DDBJ databases">
        <authorList>
            <person name="Chiriac C."/>
            <person name="Salcher M."/>
            <person name="Ghai R."/>
            <person name="Kavagutti S V."/>
        </authorList>
    </citation>
    <scope>NUCLEOTIDE SEQUENCE</scope>
</reference>
<evidence type="ECO:0000256" key="1">
    <source>
        <dbReference type="SAM" id="MobiDB-lite"/>
    </source>
</evidence>
<protein>
    <submittedName>
        <fullName evidence="2">Unannotated protein</fullName>
    </submittedName>
</protein>
<name>A0A6J6FGG3_9ZZZZ</name>
<dbReference type="AlphaFoldDB" id="A0A6J6FGG3"/>
<evidence type="ECO:0000313" key="2">
    <source>
        <dbReference type="EMBL" id="CAB4587477.1"/>
    </source>
</evidence>
<organism evidence="2">
    <name type="scientific">freshwater metagenome</name>
    <dbReference type="NCBI Taxonomy" id="449393"/>
    <lineage>
        <taxon>unclassified sequences</taxon>
        <taxon>metagenomes</taxon>
        <taxon>ecological metagenomes</taxon>
    </lineage>
</organism>
<feature type="region of interest" description="Disordered" evidence="1">
    <location>
        <begin position="1"/>
        <end position="108"/>
    </location>
</feature>
<feature type="compositionally biased region" description="Low complexity" evidence="1">
    <location>
        <begin position="19"/>
        <end position="32"/>
    </location>
</feature>
<gene>
    <name evidence="2" type="ORF">UFOPK1722_01444</name>
</gene>
<dbReference type="EMBL" id="CAEZTS010000144">
    <property type="protein sequence ID" value="CAB4587477.1"/>
    <property type="molecule type" value="Genomic_DNA"/>
</dbReference>